<feature type="coiled-coil region" evidence="2">
    <location>
        <begin position="186"/>
        <end position="220"/>
    </location>
</feature>
<accession>B9XEW1</accession>
<evidence type="ECO:0000256" key="1">
    <source>
        <dbReference type="ARBA" id="ARBA00007613"/>
    </source>
</evidence>
<name>B9XEW1_PEDPL</name>
<dbReference type="InterPro" id="IPR003423">
    <property type="entry name" value="OMP_efflux"/>
</dbReference>
<keyword evidence="3" id="KW-0732">Signal</keyword>
<organism evidence="4 5">
    <name type="scientific">Pedosphaera parvula (strain Ellin514)</name>
    <dbReference type="NCBI Taxonomy" id="320771"/>
    <lineage>
        <taxon>Bacteria</taxon>
        <taxon>Pseudomonadati</taxon>
        <taxon>Verrucomicrobiota</taxon>
        <taxon>Pedosphaerae</taxon>
        <taxon>Pedosphaerales</taxon>
        <taxon>Pedosphaeraceae</taxon>
        <taxon>Pedosphaera</taxon>
    </lineage>
</organism>
<dbReference type="SUPFAM" id="SSF56954">
    <property type="entry name" value="Outer membrane efflux proteins (OEP)"/>
    <property type="match status" value="1"/>
</dbReference>
<dbReference type="STRING" id="320771.Cflav_PD4300"/>
<reference evidence="4 5" key="1">
    <citation type="journal article" date="2011" name="J. Bacteriol.">
        <title>Genome sequence of 'Pedosphaera parvula' Ellin514, an aerobic Verrucomicrobial isolate from pasture soil.</title>
        <authorList>
            <person name="Kant R."/>
            <person name="van Passel M.W."/>
            <person name="Sangwan P."/>
            <person name="Palva A."/>
            <person name="Lucas S."/>
            <person name="Copeland A."/>
            <person name="Lapidus A."/>
            <person name="Glavina Del Rio T."/>
            <person name="Dalin E."/>
            <person name="Tice H."/>
            <person name="Bruce D."/>
            <person name="Goodwin L."/>
            <person name="Pitluck S."/>
            <person name="Chertkov O."/>
            <person name="Larimer F.W."/>
            <person name="Land M.L."/>
            <person name="Hauser L."/>
            <person name="Brettin T.S."/>
            <person name="Detter J.C."/>
            <person name="Han S."/>
            <person name="de Vos W.M."/>
            <person name="Janssen P.H."/>
            <person name="Smidt H."/>
        </authorList>
    </citation>
    <scope>NUCLEOTIDE SEQUENCE [LARGE SCALE GENOMIC DNA]</scope>
    <source>
        <strain evidence="4 5">Ellin514</strain>
    </source>
</reference>
<comment type="similarity">
    <text evidence="1">Belongs to the outer membrane factor (OMF) (TC 1.B.17) family.</text>
</comment>
<evidence type="ECO:0000313" key="5">
    <source>
        <dbReference type="Proteomes" id="UP000003688"/>
    </source>
</evidence>
<protein>
    <submittedName>
        <fullName evidence="4">Outer membrane efflux protein</fullName>
    </submittedName>
</protein>
<dbReference type="Proteomes" id="UP000003688">
    <property type="component" value="Unassembled WGS sequence"/>
</dbReference>
<dbReference type="Gene3D" id="1.20.1600.10">
    <property type="entry name" value="Outer membrane efflux proteins (OEP)"/>
    <property type="match status" value="1"/>
</dbReference>
<dbReference type="OrthoDB" id="191597at2"/>
<comment type="caution">
    <text evidence="4">The sequence shown here is derived from an EMBL/GenBank/DDBJ whole genome shotgun (WGS) entry which is preliminary data.</text>
</comment>
<dbReference type="EMBL" id="ABOX02000009">
    <property type="protein sequence ID" value="EEF61621.1"/>
    <property type="molecule type" value="Genomic_DNA"/>
</dbReference>
<feature type="chain" id="PRO_5002892965" evidence="3">
    <location>
        <begin position="22"/>
        <end position="442"/>
    </location>
</feature>
<dbReference type="GO" id="GO:0015562">
    <property type="term" value="F:efflux transmembrane transporter activity"/>
    <property type="evidence" value="ECO:0007669"/>
    <property type="project" value="InterPro"/>
</dbReference>
<dbReference type="AlphaFoldDB" id="B9XEW1"/>
<gene>
    <name evidence="4" type="ORF">Cflav_PD4300</name>
</gene>
<dbReference type="Pfam" id="PF02321">
    <property type="entry name" value="OEP"/>
    <property type="match status" value="2"/>
</dbReference>
<proteinExistence type="inferred from homology"/>
<dbReference type="RefSeq" id="WP_007414513.1">
    <property type="nucleotide sequence ID" value="NZ_ABOX02000009.1"/>
</dbReference>
<evidence type="ECO:0000313" key="4">
    <source>
        <dbReference type="EMBL" id="EEF61621.1"/>
    </source>
</evidence>
<dbReference type="InterPro" id="IPR010131">
    <property type="entry name" value="MdtP/NodT-like"/>
</dbReference>
<evidence type="ECO:0000256" key="2">
    <source>
        <dbReference type="SAM" id="Coils"/>
    </source>
</evidence>
<keyword evidence="5" id="KW-1185">Reference proteome</keyword>
<keyword evidence="2" id="KW-0175">Coiled coil</keyword>
<dbReference type="PANTHER" id="PTHR30203">
    <property type="entry name" value="OUTER MEMBRANE CATION EFFLUX PROTEIN"/>
    <property type="match status" value="1"/>
</dbReference>
<feature type="coiled-coil region" evidence="2">
    <location>
        <begin position="312"/>
        <end position="339"/>
    </location>
</feature>
<feature type="signal peptide" evidence="3">
    <location>
        <begin position="1"/>
        <end position="21"/>
    </location>
</feature>
<sequence length="442" mass="50012" precursor="true">MNFKSNLIFALLALFPWQGMAAQETNHEIVPDAAHRLSIEQVVSQVLSNNPSLKAAHARWEAMQERIPQARAWQDPRVGVDATAGRFVSVPPNSFTDYKYAAEQTLPLAGINRLQTKIAETDVASALADSTRKELDLIARAKTAFYRLANAYKQLALNRKNAALLKQYAEITRNKYEVGNRPQSDVLNAETELGKLEENKFDFERQISEAETELNVLMNRPAHSPLPQPANITFASTDWSPQTLNELALKHRPELLIAAKKIEAAQAQVEIAKRGWIPEPSLRVEASQYNEASQAISEVVVGFSFNLPWFNHKKYSAAIREKQKLLESSEQELDSLRTETLGRLRDQLKRIETFHHHTELFHTKIIPLAEQTVTATRLSYETDKASFLNLIEAQRTLEDSESMYWTHLYDYLSARAELEALIGVDPSLSTGNTNAYPTDYHE</sequence>
<evidence type="ECO:0000256" key="3">
    <source>
        <dbReference type="SAM" id="SignalP"/>
    </source>
</evidence>
<dbReference type="PANTHER" id="PTHR30203:SF24">
    <property type="entry name" value="BLR4935 PROTEIN"/>
    <property type="match status" value="1"/>
</dbReference>